<keyword evidence="3" id="KW-1185">Reference proteome</keyword>
<reference evidence="2 3" key="1">
    <citation type="submission" date="2020-03" db="EMBL/GenBank/DDBJ databases">
        <title>WGS of the type strain of Planosporangium spp.</title>
        <authorList>
            <person name="Thawai C."/>
        </authorList>
    </citation>
    <scope>NUCLEOTIDE SEQUENCE [LARGE SCALE GENOMIC DNA]</scope>
    <source>
        <strain evidence="2 3">TBRC 5610</strain>
    </source>
</reference>
<dbReference type="RefSeq" id="WP_167924550.1">
    <property type="nucleotide sequence ID" value="NZ_JAATVY010000004.1"/>
</dbReference>
<keyword evidence="1" id="KW-0472">Membrane</keyword>
<dbReference type="Proteomes" id="UP000722989">
    <property type="component" value="Unassembled WGS sequence"/>
</dbReference>
<keyword evidence="1" id="KW-1133">Transmembrane helix</keyword>
<keyword evidence="1" id="KW-0812">Transmembrane</keyword>
<evidence type="ECO:0008006" key="4">
    <source>
        <dbReference type="Google" id="ProtNLM"/>
    </source>
</evidence>
<proteinExistence type="predicted"/>
<comment type="caution">
    <text evidence="2">The sequence shown here is derived from an EMBL/GenBank/DDBJ whole genome shotgun (WGS) entry which is preliminary data.</text>
</comment>
<protein>
    <recommendedName>
        <fullName evidence="4">CcmD family protein</fullName>
    </recommendedName>
</protein>
<accession>A0ABX0XUD8</accession>
<dbReference type="EMBL" id="JAATVY010000004">
    <property type="protein sequence ID" value="NJC69630.1"/>
    <property type="molecule type" value="Genomic_DNA"/>
</dbReference>
<name>A0ABX0XUD8_9ACTN</name>
<evidence type="ECO:0000256" key="1">
    <source>
        <dbReference type="SAM" id="Phobius"/>
    </source>
</evidence>
<evidence type="ECO:0000313" key="3">
    <source>
        <dbReference type="Proteomes" id="UP000722989"/>
    </source>
</evidence>
<feature type="transmembrane region" description="Helical" evidence="1">
    <location>
        <begin position="6"/>
        <end position="27"/>
    </location>
</feature>
<organism evidence="2 3">
    <name type="scientific">Planosporangium thailandense</name>
    <dbReference type="NCBI Taxonomy" id="765197"/>
    <lineage>
        <taxon>Bacteria</taxon>
        <taxon>Bacillati</taxon>
        <taxon>Actinomycetota</taxon>
        <taxon>Actinomycetes</taxon>
        <taxon>Micromonosporales</taxon>
        <taxon>Micromonosporaceae</taxon>
        <taxon>Planosporangium</taxon>
    </lineage>
</organism>
<sequence length="47" mass="5315">MNDGAALAIVWWALGLLSLYMVIRAAVRGGIEDAWKRRAKRERSSQQ</sequence>
<gene>
    <name evidence="2" type="ORF">HC031_07845</name>
</gene>
<evidence type="ECO:0000313" key="2">
    <source>
        <dbReference type="EMBL" id="NJC69630.1"/>
    </source>
</evidence>